<name>A0ABS9K9D2_9BACT</name>
<dbReference type="Pfam" id="PF01380">
    <property type="entry name" value="SIS"/>
    <property type="match status" value="1"/>
</dbReference>
<dbReference type="InterPro" id="IPR046348">
    <property type="entry name" value="SIS_dom_sf"/>
</dbReference>
<dbReference type="SUPFAM" id="SSF53697">
    <property type="entry name" value="SIS domain"/>
    <property type="match status" value="1"/>
</dbReference>
<sequence>MAIEKTNTIHTRKEIEGQPDLWMETFEQTINDKRIEDFLKPLYKKEKLNVVLTGAGSSSFIGETVETYFRFMPGVNARAISTTTLVTHFKSLIDCETPLLLISFGRSGNSPESNAVVDIAERFSKEVHHIAITCNAKGKLAQTVNHLNNGLTIILPPESEDKGLAMTGSFTSMILTALYIANSENSDGHAEIIKNISSNAKKVIDRCSAELKNLSFKAFNRIVFLGSGPLQGIAKESHLKVQELTDGVVVGKFDSFLGFRHGPKAVVNNNTVVVFLFSTDEKVFRYEKDLVNEILQDGIAMHSIGVFCDEKQAIDMDLDQKIIFDLDNSSKGSACNSVLYVLPAQLLGYYKSLDLGLDPDAPSHNNVINRVVKGVKIYN</sequence>
<gene>
    <name evidence="2" type="ORF">L6773_02700</name>
</gene>
<protein>
    <submittedName>
        <fullName evidence="2">SIS domain-containing protein</fullName>
    </submittedName>
</protein>
<dbReference type="RefSeq" id="WP_237852304.1">
    <property type="nucleotide sequence ID" value="NZ_JAKLWS010000002.1"/>
</dbReference>
<keyword evidence="3" id="KW-1185">Reference proteome</keyword>
<comment type="caution">
    <text evidence="2">The sequence shown here is derived from an EMBL/GenBank/DDBJ whole genome shotgun (WGS) entry which is preliminary data.</text>
</comment>
<dbReference type="Proteomes" id="UP001165366">
    <property type="component" value="Unassembled WGS sequence"/>
</dbReference>
<dbReference type="PANTHER" id="PTHR10937">
    <property type="entry name" value="GLUCOSAMINE--FRUCTOSE-6-PHOSPHATE AMINOTRANSFERASE, ISOMERIZING"/>
    <property type="match status" value="1"/>
</dbReference>
<accession>A0ABS9K9D2</accession>
<proteinExistence type="predicted"/>
<dbReference type="Gene3D" id="3.40.50.10490">
    <property type="entry name" value="Glucose-6-phosphate isomerase like protein, domain 1"/>
    <property type="match status" value="2"/>
</dbReference>
<dbReference type="EMBL" id="JAKLWS010000002">
    <property type="protein sequence ID" value="MCG2587460.1"/>
    <property type="molecule type" value="Genomic_DNA"/>
</dbReference>
<dbReference type="PROSITE" id="PS51464">
    <property type="entry name" value="SIS"/>
    <property type="match status" value="2"/>
</dbReference>
<evidence type="ECO:0000313" key="2">
    <source>
        <dbReference type="EMBL" id="MCG2587460.1"/>
    </source>
</evidence>
<feature type="domain" description="SIS" evidence="1">
    <location>
        <begin position="39"/>
        <end position="191"/>
    </location>
</feature>
<dbReference type="InterPro" id="IPR001347">
    <property type="entry name" value="SIS_dom"/>
</dbReference>
<evidence type="ECO:0000313" key="3">
    <source>
        <dbReference type="Proteomes" id="UP001165366"/>
    </source>
</evidence>
<dbReference type="PANTHER" id="PTHR10937:SF4">
    <property type="entry name" value="GLUCOSAMINE-6-PHOSPHATE DEAMINASE"/>
    <property type="match status" value="1"/>
</dbReference>
<reference evidence="2" key="1">
    <citation type="submission" date="2022-01" db="EMBL/GenBank/DDBJ databases">
        <authorList>
            <person name="Wang Y."/>
        </authorList>
    </citation>
    <scope>NUCLEOTIDE SEQUENCE</scope>
    <source>
        <strain evidence="2">WB101</strain>
    </source>
</reference>
<evidence type="ECO:0000259" key="1">
    <source>
        <dbReference type="PROSITE" id="PS51464"/>
    </source>
</evidence>
<feature type="domain" description="SIS" evidence="1">
    <location>
        <begin position="207"/>
        <end position="362"/>
    </location>
</feature>
<reference evidence="2" key="2">
    <citation type="submission" date="2024-05" db="EMBL/GenBank/DDBJ databases">
        <title>Rhodohalobacter halophilus gen. nov., sp. nov., a moderately halophilic member of the family Balneolaceae.</title>
        <authorList>
            <person name="Xia J."/>
        </authorList>
    </citation>
    <scope>NUCLEOTIDE SEQUENCE</scope>
    <source>
        <strain evidence="2">WB101</strain>
    </source>
</reference>
<organism evidence="2 3">
    <name type="scientific">Rhodohalobacter sulfatireducens</name>
    <dbReference type="NCBI Taxonomy" id="2911366"/>
    <lineage>
        <taxon>Bacteria</taxon>
        <taxon>Pseudomonadati</taxon>
        <taxon>Balneolota</taxon>
        <taxon>Balneolia</taxon>
        <taxon>Balneolales</taxon>
        <taxon>Balneolaceae</taxon>
        <taxon>Rhodohalobacter</taxon>
    </lineage>
</organism>